<dbReference type="Pfam" id="PF00072">
    <property type="entry name" value="Response_reg"/>
    <property type="match status" value="1"/>
</dbReference>
<dbReference type="SUPFAM" id="SSF52172">
    <property type="entry name" value="CheY-like"/>
    <property type="match status" value="1"/>
</dbReference>
<dbReference type="Gene3D" id="3.40.50.2300">
    <property type="match status" value="1"/>
</dbReference>
<dbReference type="AlphaFoldDB" id="A0A1W1EIZ7"/>
<dbReference type="SMART" id="SM00448">
    <property type="entry name" value="REC"/>
    <property type="match status" value="1"/>
</dbReference>
<organism evidence="3">
    <name type="scientific">hydrothermal vent metagenome</name>
    <dbReference type="NCBI Taxonomy" id="652676"/>
    <lineage>
        <taxon>unclassified sequences</taxon>
        <taxon>metagenomes</taxon>
        <taxon>ecological metagenomes</taxon>
    </lineage>
</organism>
<proteinExistence type="predicted"/>
<dbReference type="Gene3D" id="1.10.3210.10">
    <property type="entry name" value="Hypothetical protein af1432"/>
    <property type="match status" value="1"/>
</dbReference>
<evidence type="ECO:0000313" key="3">
    <source>
        <dbReference type="EMBL" id="SHO80834.1"/>
    </source>
</evidence>
<dbReference type="EMBL" id="FRYL01000021">
    <property type="protein sequence ID" value="SHO80834.1"/>
    <property type="molecule type" value="Genomic_DNA"/>
</dbReference>
<accession>A0A1W1EIZ7</accession>
<dbReference type="CDD" id="cd00077">
    <property type="entry name" value="HDc"/>
    <property type="match status" value="1"/>
</dbReference>
<dbReference type="InterPro" id="IPR001789">
    <property type="entry name" value="Sig_transdc_resp-reg_receiver"/>
</dbReference>
<dbReference type="InterPro" id="IPR011006">
    <property type="entry name" value="CheY-like_superfamily"/>
</dbReference>
<dbReference type="InterPro" id="IPR037522">
    <property type="entry name" value="HD_GYP_dom"/>
</dbReference>
<dbReference type="InterPro" id="IPR003607">
    <property type="entry name" value="HD/PDEase_dom"/>
</dbReference>
<gene>
    <name evidence="3" type="ORF">MNB_SV-15-484</name>
</gene>
<evidence type="ECO:0000259" key="2">
    <source>
        <dbReference type="PROSITE" id="PS51832"/>
    </source>
</evidence>
<dbReference type="PROSITE" id="PS51832">
    <property type="entry name" value="HD_GYP"/>
    <property type="match status" value="1"/>
</dbReference>
<dbReference type="PANTHER" id="PTHR45228">
    <property type="entry name" value="CYCLIC DI-GMP PHOSPHODIESTERASE TM_0186-RELATED"/>
    <property type="match status" value="1"/>
</dbReference>
<sequence>MKNYNILIVDDNTENIRVIANILKDNEAYNFVYATNGEEALNRTKESDIDLILLDVMMSPLDGYSVCRILKKDSYTRDIPIIFITAKADSESMLEGFLSGGIDYISKPFNPYELEARVDNQIRIRASQESKVINVQQKIINIIAQLGKEKSIGVKGGDIERVTQYATLLASLAKLSSFEVKELKLATPLHAIGKIAIDKSILHKSTKLTAKEMDIIKEYPQIGYDILKNSDEELLRAGAIIAHQHNENFDGSGYPQGLKGNNIHIYGRIVGIAHVFDALTTERPYSKAWNIEDARDYMEEQSGIKFDPKLINIFLDNFDRFAKVYNEYRTL</sequence>
<dbReference type="PROSITE" id="PS50110">
    <property type="entry name" value="RESPONSE_REGULATORY"/>
    <property type="match status" value="1"/>
</dbReference>
<protein>
    <submittedName>
        <fullName evidence="3">Response regulator</fullName>
    </submittedName>
</protein>
<dbReference type="InterPro" id="IPR052020">
    <property type="entry name" value="Cyclic_di-GMP/3'3'-cGAMP_PDE"/>
</dbReference>
<reference evidence="3" key="1">
    <citation type="submission" date="2016-10" db="EMBL/GenBank/DDBJ databases">
        <authorList>
            <person name="de Groot N.N."/>
        </authorList>
    </citation>
    <scope>NUCLEOTIDE SEQUENCE</scope>
</reference>
<dbReference type="GO" id="GO:0000160">
    <property type="term" value="P:phosphorelay signal transduction system"/>
    <property type="evidence" value="ECO:0007669"/>
    <property type="project" value="InterPro"/>
</dbReference>
<dbReference type="Pfam" id="PF13487">
    <property type="entry name" value="HD_5"/>
    <property type="match status" value="1"/>
</dbReference>
<feature type="domain" description="Response regulatory" evidence="1">
    <location>
        <begin position="5"/>
        <end position="122"/>
    </location>
</feature>
<dbReference type="PANTHER" id="PTHR45228:SF1">
    <property type="entry name" value="CYCLIC DI-GMP PHOSPHODIESTERASE TM_0186"/>
    <property type="match status" value="1"/>
</dbReference>
<evidence type="ECO:0000259" key="1">
    <source>
        <dbReference type="PROSITE" id="PS50110"/>
    </source>
</evidence>
<dbReference type="SUPFAM" id="SSF109604">
    <property type="entry name" value="HD-domain/PDEase-like"/>
    <property type="match status" value="1"/>
</dbReference>
<name>A0A1W1EIZ7_9ZZZZ</name>
<feature type="domain" description="HD-GYP" evidence="2">
    <location>
        <begin position="132"/>
        <end position="330"/>
    </location>
</feature>